<evidence type="ECO:0000313" key="1">
    <source>
        <dbReference type="EnsemblPlants" id="AVESA.00010b.r2.6AG1038090.1.CDS"/>
    </source>
</evidence>
<evidence type="ECO:0000313" key="2">
    <source>
        <dbReference type="Proteomes" id="UP001732700"/>
    </source>
</evidence>
<keyword evidence="2" id="KW-1185">Reference proteome</keyword>
<dbReference type="EnsemblPlants" id="AVESA.00010b.r2.6AG1038090.1">
    <property type="protein sequence ID" value="AVESA.00010b.r2.6AG1038090.1.CDS"/>
    <property type="gene ID" value="AVESA.00010b.r2.6AG1038090"/>
</dbReference>
<sequence>MSRRTAAASTLLTAALLISLLALDHPAVAHARHVKDQPVPTGASSSANKGLQQHGVDRKLDGGKARKFETVGAKMPNGEDAQQSFGSNSRNGGGLGAESSKAARRGGGPVPHPKKHN</sequence>
<accession>A0ACD5YTZ5</accession>
<proteinExistence type="predicted"/>
<protein>
    <submittedName>
        <fullName evidence="1">Uncharacterized protein</fullName>
    </submittedName>
</protein>
<reference evidence="1" key="2">
    <citation type="submission" date="2025-09" db="UniProtKB">
        <authorList>
            <consortium name="EnsemblPlants"/>
        </authorList>
    </citation>
    <scope>IDENTIFICATION</scope>
</reference>
<dbReference type="Proteomes" id="UP001732700">
    <property type="component" value="Chromosome 6A"/>
</dbReference>
<reference evidence="1" key="1">
    <citation type="submission" date="2021-05" db="EMBL/GenBank/DDBJ databases">
        <authorList>
            <person name="Scholz U."/>
            <person name="Mascher M."/>
            <person name="Fiebig A."/>
        </authorList>
    </citation>
    <scope>NUCLEOTIDE SEQUENCE [LARGE SCALE GENOMIC DNA]</scope>
</reference>
<organism evidence="1 2">
    <name type="scientific">Avena sativa</name>
    <name type="common">Oat</name>
    <dbReference type="NCBI Taxonomy" id="4498"/>
    <lineage>
        <taxon>Eukaryota</taxon>
        <taxon>Viridiplantae</taxon>
        <taxon>Streptophyta</taxon>
        <taxon>Embryophyta</taxon>
        <taxon>Tracheophyta</taxon>
        <taxon>Spermatophyta</taxon>
        <taxon>Magnoliopsida</taxon>
        <taxon>Liliopsida</taxon>
        <taxon>Poales</taxon>
        <taxon>Poaceae</taxon>
        <taxon>BOP clade</taxon>
        <taxon>Pooideae</taxon>
        <taxon>Poodae</taxon>
        <taxon>Poeae</taxon>
        <taxon>Poeae Chloroplast Group 1 (Aveneae type)</taxon>
        <taxon>Aveninae</taxon>
        <taxon>Avena</taxon>
    </lineage>
</organism>
<name>A0ACD5YTZ5_AVESA</name>